<dbReference type="SUPFAM" id="SSF56784">
    <property type="entry name" value="HAD-like"/>
    <property type="match status" value="1"/>
</dbReference>
<evidence type="ECO:0000256" key="6">
    <source>
        <dbReference type="PIRSR" id="PIRSR031051-2"/>
    </source>
</evidence>
<dbReference type="Proteomes" id="UP001140949">
    <property type="component" value="Unassembled WGS sequence"/>
</dbReference>
<comment type="caution">
    <text evidence="8">The sequence shown here is derived from an EMBL/GenBank/DDBJ whole genome shotgun (WGS) entry which is preliminary data.</text>
</comment>
<dbReference type="InterPro" id="IPR036412">
    <property type="entry name" value="HAD-like_sf"/>
</dbReference>
<feature type="active site" description="Nucleophile" evidence="5">
    <location>
        <position position="9"/>
    </location>
</feature>
<dbReference type="InterPro" id="IPR016965">
    <property type="entry name" value="Pase_PHOSPHO-typ"/>
</dbReference>
<feature type="binding site" evidence="6">
    <location>
        <position position="95"/>
    </location>
    <ligand>
        <name>substrate</name>
    </ligand>
</feature>
<feature type="active site" description="Proton donor" evidence="5">
    <location>
        <position position="11"/>
    </location>
</feature>
<organism evidence="8 9">
    <name type="scientific">Iris pallida</name>
    <name type="common">Sweet iris</name>
    <dbReference type="NCBI Taxonomy" id="29817"/>
    <lineage>
        <taxon>Eukaryota</taxon>
        <taxon>Viridiplantae</taxon>
        <taxon>Streptophyta</taxon>
        <taxon>Embryophyta</taxon>
        <taxon>Tracheophyta</taxon>
        <taxon>Spermatophyta</taxon>
        <taxon>Magnoliopsida</taxon>
        <taxon>Liliopsida</taxon>
        <taxon>Asparagales</taxon>
        <taxon>Iridaceae</taxon>
        <taxon>Iridoideae</taxon>
        <taxon>Irideae</taxon>
        <taxon>Iris</taxon>
    </lineage>
</organism>
<gene>
    <name evidence="8" type="ORF">M6B38_142680</name>
</gene>
<evidence type="ECO:0000256" key="7">
    <source>
        <dbReference type="PIRSR" id="PIRSR031051-3"/>
    </source>
</evidence>
<dbReference type="PANTHER" id="PTHR20889:SF12">
    <property type="entry name" value="LP01149P"/>
    <property type="match status" value="1"/>
</dbReference>
<accession>A0AAX6FB84</accession>
<reference evidence="8" key="1">
    <citation type="journal article" date="2023" name="GigaByte">
        <title>Genome assembly of the bearded iris, Iris pallida Lam.</title>
        <authorList>
            <person name="Bruccoleri R.E."/>
            <person name="Oakeley E.J."/>
            <person name="Faust A.M.E."/>
            <person name="Altorfer M."/>
            <person name="Dessus-Babus S."/>
            <person name="Burckhardt D."/>
            <person name="Oertli M."/>
            <person name="Naumann U."/>
            <person name="Petersen F."/>
            <person name="Wong J."/>
        </authorList>
    </citation>
    <scope>NUCLEOTIDE SEQUENCE</scope>
    <source>
        <strain evidence="8">GSM-AAB239-AS_SAM_17_03QT</strain>
    </source>
</reference>
<evidence type="ECO:0000256" key="3">
    <source>
        <dbReference type="ARBA" id="ARBA00022801"/>
    </source>
</evidence>
<feature type="binding site" evidence="7">
    <location>
        <position position="11"/>
    </location>
    <ligand>
        <name>Mg(2+)</name>
        <dbReference type="ChEBI" id="CHEBI:18420"/>
    </ligand>
</feature>
<dbReference type="GO" id="GO:0016791">
    <property type="term" value="F:phosphatase activity"/>
    <property type="evidence" value="ECO:0007669"/>
    <property type="project" value="InterPro"/>
</dbReference>
<feature type="binding site" evidence="6">
    <location>
        <position position="20"/>
    </location>
    <ligand>
        <name>substrate</name>
    </ligand>
</feature>
<evidence type="ECO:0000256" key="5">
    <source>
        <dbReference type="PIRSR" id="PIRSR031051-1"/>
    </source>
</evidence>
<reference evidence="8" key="2">
    <citation type="submission" date="2023-04" db="EMBL/GenBank/DDBJ databases">
        <authorList>
            <person name="Bruccoleri R.E."/>
            <person name="Oakeley E.J."/>
            <person name="Faust A.-M."/>
            <person name="Dessus-Babus S."/>
            <person name="Altorfer M."/>
            <person name="Burckhardt D."/>
            <person name="Oertli M."/>
            <person name="Naumann U."/>
            <person name="Petersen F."/>
            <person name="Wong J."/>
        </authorList>
    </citation>
    <scope>NUCLEOTIDE SEQUENCE</scope>
    <source>
        <strain evidence="8">GSM-AAB239-AS_SAM_17_03QT</strain>
        <tissue evidence="8">Leaf</tissue>
    </source>
</reference>
<dbReference type="InterPro" id="IPR006384">
    <property type="entry name" value="HAD_hydro_PyrdxlP_Pase-like"/>
</dbReference>
<dbReference type="NCBIfam" id="TIGR01488">
    <property type="entry name" value="HAD-SF-IB"/>
    <property type="match status" value="1"/>
</dbReference>
<dbReference type="PIRSF" id="PIRSF031051">
    <property type="entry name" value="PyrdxlP_Pase_PHOSPHO2"/>
    <property type="match status" value="1"/>
</dbReference>
<dbReference type="AlphaFoldDB" id="A0AAX6FB84"/>
<keyword evidence="9" id="KW-1185">Reference proteome</keyword>
<evidence type="ECO:0000256" key="2">
    <source>
        <dbReference type="ARBA" id="ARBA00022723"/>
    </source>
</evidence>
<evidence type="ECO:0000256" key="1">
    <source>
        <dbReference type="ARBA" id="ARBA00001946"/>
    </source>
</evidence>
<dbReference type="NCBIfam" id="TIGR01489">
    <property type="entry name" value="DKMTPPase-SF"/>
    <property type="match status" value="1"/>
</dbReference>
<evidence type="ECO:0000313" key="9">
    <source>
        <dbReference type="Proteomes" id="UP001140949"/>
    </source>
</evidence>
<dbReference type="InterPro" id="IPR023214">
    <property type="entry name" value="HAD_sf"/>
</dbReference>
<keyword evidence="4 7" id="KW-0460">Magnesium</keyword>
<keyword evidence="3" id="KW-0378">Hydrolase</keyword>
<feature type="binding site" evidence="7">
    <location>
        <position position="182"/>
    </location>
    <ligand>
        <name>Mg(2+)</name>
        <dbReference type="ChEBI" id="CHEBI:18420"/>
    </ligand>
</feature>
<evidence type="ECO:0000256" key="4">
    <source>
        <dbReference type="ARBA" id="ARBA00022842"/>
    </source>
</evidence>
<name>A0AAX6FB84_IRIPA</name>
<dbReference type="PANTHER" id="PTHR20889">
    <property type="entry name" value="PHOSPHATASE, ORPHAN 1, 2"/>
    <property type="match status" value="1"/>
</dbReference>
<comment type="cofactor">
    <cofactor evidence="1 7">
        <name>Mg(2+)</name>
        <dbReference type="ChEBI" id="CHEBI:18420"/>
    </cofactor>
</comment>
<dbReference type="Gene3D" id="3.40.50.1000">
    <property type="entry name" value="HAD superfamily/HAD-like"/>
    <property type="match status" value="1"/>
</dbReference>
<proteinExistence type="predicted"/>
<feature type="binding site" evidence="7">
    <location>
        <position position="9"/>
    </location>
    <ligand>
        <name>Mg(2+)</name>
        <dbReference type="ChEBI" id="CHEBI:18420"/>
    </ligand>
</feature>
<dbReference type="Pfam" id="PF06888">
    <property type="entry name" value="Put_Phosphatase"/>
    <property type="match status" value="1"/>
</dbReference>
<dbReference type="EMBL" id="JANAVB010030220">
    <property type="protein sequence ID" value="KAJ6813684.1"/>
    <property type="molecule type" value="Genomic_DNA"/>
</dbReference>
<keyword evidence="2 7" id="KW-0479">Metal-binding</keyword>
<sequence length="270" mass="30493">MAGIVVVFDFDLTILDVDSDNWVIDECGATELFESLLPTTPWNSLMDRMMRDIHSKGRTIEDIGECLKRAPLDPHIIEAIKSAHALGCDLRVVSDANRFFIETILKHHGFLDCFSEINTNPSYVDEEGRLRILPFHDDDATKPSHGCSLCPPNMCKGAIIERIRSSLVDEGKKKVQFIYVGDGKGDYCPSLKLSEADCVMPRKNYAAWDLITGNMDLIKAKVHEWRDGEDLQRVLLQLIHRSERLKIIMDCKHQTSSSHEALPQALPVPH</sequence>
<evidence type="ECO:0000313" key="8">
    <source>
        <dbReference type="EMBL" id="KAJ6813684.1"/>
    </source>
</evidence>
<dbReference type="GO" id="GO:0046872">
    <property type="term" value="F:metal ion binding"/>
    <property type="evidence" value="ECO:0007669"/>
    <property type="project" value="UniProtKB-KW"/>
</dbReference>
<protein>
    <submittedName>
        <fullName evidence="8">Inorganic pyrophosphatase 1-like</fullName>
    </submittedName>
</protein>